<dbReference type="EMBL" id="CP034206">
    <property type="protein sequence ID" value="QBZ59431.1"/>
    <property type="molecule type" value="Genomic_DNA"/>
</dbReference>
<accession>A0A4P7NCE7</accession>
<organism evidence="1 2">
    <name type="scientific">Pyricularia oryzae</name>
    <name type="common">Rice blast fungus</name>
    <name type="synonym">Magnaporthe oryzae</name>
    <dbReference type="NCBI Taxonomy" id="318829"/>
    <lineage>
        <taxon>Eukaryota</taxon>
        <taxon>Fungi</taxon>
        <taxon>Dikarya</taxon>
        <taxon>Ascomycota</taxon>
        <taxon>Pezizomycotina</taxon>
        <taxon>Sordariomycetes</taxon>
        <taxon>Sordariomycetidae</taxon>
        <taxon>Magnaporthales</taxon>
        <taxon>Pyriculariaceae</taxon>
        <taxon>Pyricularia</taxon>
    </lineage>
</organism>
<name>A0A4P7NCE7_PYROR</name>
<gene>
    <name evidence="1" type="ORF">PoMZ_04392</name>
</gene>
<sequence>MPRPGDIKDYDFTQVNLGTSILRHPRILKFGAGELDKPNRSFSVSLRWKDSFYPEVLRRSMQIFGSGKLYAGLLIQCENDVGMASPQHSKF</sequence>
<evidence type="ECO:0000313" key="2">
    <source>
        <dbReference type="Proteomes" id="UP000294847"/>
    </source>
</evidence>
<protein>
    <submittedName>
        <fullName evidence="1">Uncharacterized protein</fullName>
    </submittedName>
</protein>
<evidence type="ECO:0000313" key="1">
    <source>
        <dbReference type="EMBL" id="QBZ59431.1"/>
    </source>
</evidence>
<reference evidence="1 2" key="1">
    <citation type="journal article" date="2019" name="Mol. Biol. Evol.">
        <title>Blast fungal genomes show frequent chromosomal changes, gene gains and losses, and effector gene turnover.</title>
        <authorList>
            <person name="Gomez Luciano L.B."/>
            <person name="Jason Tsai I."/>
            <person name="Chuma I."/>
            <person name="Tosa Y."/>
            <person name="Chen Y.H."/>
            <person name="Li J.Y."/>
            <person name="Li M.Y."/>
            <person name="Jade Lu M.Y."/>
            <person name="Nakayashiki H."/>
            <person name="Li W.H."/>
        </authorList>
    </citation>
    <scope>NUCLEOTIDE SEQUENCE [LARGE SCALE GENOMIC DNA]</scope>
    <source>
        <strain evidence="1">MZ5-1-6</strain>
    </source>
</reference>
<dbReference type="Proteomes" id="UP000294847">
    <property type="component" value="Chromosome 3"/>
</dbReference>
<proteinExistence type="predicted"/>
<dbReference type="AlphaFoldDB" id="A0A4P7NCE7"/>